<reference evidence="3 4" key="1">
    <citation type="submission" date="2019-03" db="EMBL/GenBank/DDBJ databases">
        <title>Genomic Encyclopedia of Type Strains, Phase IV (KMG-IV): sequencing the most valuable type-strain genomes for metagenomic binning, comparative biology and taxonomic classification.</title>
        <authorList>
            <person name="Goeker M."/>
        </authorList>
    </citation>
    <scope>NUCLEOTIDE SEQUENCE [LARGE SCALE GENOMIC DNA]</scope>
    <source>
        <strain evidence="3 4">DSM 26377</strain>
    </source>
</reference>
<sequence length="286" mass="31019">MQRLVDPPGELQRDASADAPRRPQRVARVRLRAFALAAVAVLTCTAAMEVTTQTPIVKTLECMRANTPRQLSVSELHIEAEGAGVTNRTLTGAFYSRRDERGLRAALHITAPADLAGMRYLLVEDDAQDALYLYLPALGKVRRLSGVGPESEIAGTTLNYADLRLISQALAASSITMDAPATVAGRPAHQLRFVPAVADSPYRRVIAAVDKESCAILRADFQNADRTVKQYEVDPASLIRAGAYTYASRATVVDSVRGTRAELSLRGVNTSPKLASRLFDPKTFQK</sequence>
<dbReference type="Proteomes" id="UP000295341">
    <property type="component" value="Unassembled WGS sequence"/>
</dbReference>
<feature type="compositionally biased region" description="Basic and acidic residues" evidence="1">
    <location>
        <begin position="11"/>
        <end position="21"/>
    </location>
</feature>
<proteinExistence type="predicted"/>
<feature type="domain" description="Uncharacterized protein TP-0789" evidence="2">
    <location>
        <begin position="107"/>
        <end position="285"/>
    </location>
</feature>
<dbReference type="Gene3D" id="2.50.20.10">
    <property type="entry name" value="Lipoprotein localisation LolA/LolB/LppX"/>
    <property type="match status" value="1"/>
</dbReference>
<keyword evidence="4" id="KW-1185">Reference proteome</keyword>
<dbReference type="AlphaFoldDB" id="A0A4V3F5D7"/>
<dbReference type="CDD" id="cd16329">
    <property type="entry name" value="LolA_like"/>
    <property type="match status" value="1"/>
</dbReference>
<protein>
    <submittedName>
        <fullName evidence="3">Outer membrane lipoprotein-sorting protein</fullName>
    </submittedName>
</protein>
<dbReference type="RefSeq" id="WP_162851210.1">
    <property type="nucleotide sequence ID" value="NZ_MWIN01000037.1"/>
</dbReference>
<dbReference type="EMBL" id="SOBT01000009">
    <property type="protein sequence ID" value="TDU28466.1"/>
    <property type="molecule type" value="Genomic_DNA"/>
</dbReference>
<organism evidence="3 4">
    <name type="scientific">Panacagrimonas perspica</name>
    <dbReference type="NCBI Taxonomy" id="381431"/>
    <lineage>
        <taxon>Bacteria</taxon>
        <taxon>Pseudomonadati</taxon>
        <taxon>Pseudomonadota</taxon>
        <taxon>Gammaproteobacteria</taxon>
        <taxon>Nevskiales</taxon>
        <taxon>Nevskiaceae</taxon>
        <taxon>Panacagrimonas</taxon>
    </lineage>
</organism>
<accession>A0A4V3F5D7</accession>
<keyword evidence="3" id="KW-0449">Lipoprotein</keyword>
<dbReference type="InterPro" id="IPR033399">
    <property type="entry name" value="TP_0789-like"/>
</dbReference>
<gene>
    <name evidence="3" type="ORF">DFR24_2838</name>
</gene>
<comment type="caution">
    <text evidence="3">The sequence shown here is derived from an EMBL/GenBank/DDBJ whole genome shotgun (WGS) entry which is preliminary data.</text>
</comment>
<evidence type="ECO:0000313" key="3">
    <source>
        <dbReference type="EMBL" id="TDU28466.1"/>
    </source>
</evidence>
<evidence type="ECO:0000259" key="2">
    <source>
        <dbReference type="Pfam" id="PF17131"/>
    </source>
</evidence>
<evidence type="ECO:0000313" key="4">
    <source>
        <dbReference type="Proteomes" id="UP000295341"/>
    </source>
</evidence>
<evidence type="ECO:0000256" key="1">
    <source>
        <dbReference type="SAM" id="MobiDB-lite"/>
    </source>
</evidence>
<dbReference type="Pfam" id="PF17131">
    <property type="entry name" value="LolA_like"/>
    <property type="match status" value="1"/>
</dbReference>
<name>A0A4V3F5D7_9GAMM</name>
<feature type="region of interest" description="Disordered" evidence="1">
    <location>
        <begin position="1"/>
        <end position="22"/>
    </location>
</feature>